<name>A0A1F4XWE6_9BACT</name>
<keyword evidence="1" id="KW-0812">Transmembrane</keyword>
<evidence type="ECO:0000313" key="2">
    <source>
        <dbReference type="EMBL" id="OGC86040.1"/>
    </source>
</evidence>
<comment type="caution">
    <text evidence="2">The sequence shown here is derived from an EMBL/GenBank/DDBJ whole genome shotgun (WGS) entry which is preliminary data.</text>
</comment>
<dbReference type="Proteomes" id="UP000178585">
    <property type="component" value="Unassembled WGS sequence"/>
</dbReference>
<reference evidence="2 3" key="1">
    <citation type="journal article" date="2016" name="Nat. Commun.">
        <title>Thousands of microbial genomes shed light on interconnected biogeochemical processes in an aquifer system.</title>
        <authorList>
            <person name="Anantharaman K."/>
            <person name="Brown C.T."/>
            <person name="Hug L.A."/>
            <person name="Sharon I."/>
            <person name="Castelle C.J."/>
            <person name="Probst A.J."/>
            <person name="Thomas B.C."/>
            <person name="Singh A."/>
            <person name="Wilkins M.J."/>
            <person name="Karaoz U."/>
            <person name="Brodie E.L."/>
            <person name="Williams K.H."/>
            <person name="Hubbard S.S."/>
            <person name="Banfield J.F."/>
        </authorList>
    </citation>
    <scope>NUCLEOTIDE SEQUENCE [LARGE SCALE GENOMIC DNA]</scope>
</reference>
<dbReference type="AlphaFoldDB" id="A0A1F4XWE6"/>
<dbReference type="STRING" id="1797245.A2949_01875"/>
<proteinExistence type="predicted"/>
<keyword evidence="1" id="KW-0472">Membrane</keyword>
<accession>A0A1F4XWE6</accession>
<organism evidence="2 3">
    <name type="scientific">Candidatus Adlerbacteria bacterium RIFCSPLOWO2_01_FULL_54_21b</name>
    <dbReference type="NCBI Taxonomy" id="1797245"/>
    <lineage>
        <taxon>Bacteria</taxon>
        <taxon>Candidatus Adleribacteriota</taxon>
    </lineage>
</organism>
<keyword evidence="1" id="KW-1133">Transmembrane helix</keyword>
<evidence type="ECO:0000313" key="3">
    <source>
        <dbReference type="Proteomes" id="UP000178585"/>
    </source>
</evidence>
<gene>
    <name evidence="2" type="ORF">A2949_01875</name>
</gene>
<feature type="transmembrane region" description="Helical" evidence="1">
    <location>
        <begin position="6"/>
        <end position="26"/>
    </location>
</feature>
<dbReference type="EMBL" id="MEWZ01000033">
    <property type="protein sequence ID" value="OGC86040.1"/>
    <property type="molecule type" value="Genomic_DNA"/>
</dbReference>
<protein>
    <submittedName>
        <fullName evidence="2">Uncharacterized protein</fullName>
    </submittedName>
</protein>
<sequence length="144" mass="15201">MRSNYLVPVVGLLVVLIVLAGVVYYFSVRNNNAVIVPVEVAYTPPEKLTVTEVVAGAGHTYSGSFDIPSCNTLASGITSTGGTPINLTLVLRVITTDPSCTDTSLIEQPFILSFTPAAAVTVRLASVTLNGKEIPFTLTEQKSN</sequence>
<evidence type="ECO:0000256" key="1">
    <source>
        <dbReference type="SAM" id="Phobius"/>
    </source>
</evidence>